<reference evidence="1 2" key="1">
    <citation type="journal article" date="1984" name="J. Virol.">
        <title>DNA analysis of insect iridescent virus 6: evidence for circular permutation and terminal redundancy.</title>
        <authorList>
            <person name="Delius H."/>
            <person name="Darai G."/>
            <person name="Fluegel R.M."/>
        </authorList>
    </citation>
    <scope>NUCLEOTIDE SEQUENCE [LARGE SCALE GENOMIC DNA]</scope>
</reference>
<reference evidence="1 2" key="13">
    <citation type="journal article" date="1998" name="Virus Genes">
        <title>Identification of a thymidylate synthase gene within the genome of Chilo iridescent virus.</title>
        <authorList>
            <person name="Muller K."/>
            <person name="Tidona C.A."/>
            <person name="Bahr U."/>
            <person name="Darai G."/>
        </authorList>
    </citation>
    <scope>NUCLEOTIDE SEQUENCE [LARGE SCALE GENOMIC DNA]</scope>
</reference>
<evidence type="ECO:0000313" key="1">
    <source>
        <dbReference type="EMBL" id="AAK82223.1"/>
    </source>
</evidence>
<reference evidence="1 2" key="15">
    <citation type="journal article" date="2001" name="Virology">
        <title>Analysis of the first complete DNA sequence of an invertebrate iridovirus: coding strategy of the genome of Chilo iridescent virus.</title>
        <authorList>
            <person name="Jakob N.J."/>
            <person name="Muller K."/>
            <person name="Bahr U."/>
            <person name="Darai G."/>
        </authorList>
    </citation>
    <scope>NUCLEOTIDE SEQUENCE [LARGE SCALE GENOMIC DNA]</scope>
</reference>
<dbReference type="KEGG" id="vg:1733222"/>
<organismHost>
    <name type="scientific">Gryllus campestris</name>
    <dbReference type="NCBI Taxonomy" id="58607"/>
</organismHost>
<organismHost>
    <name type="scientific">Chilo suppressalis</name>
    <name type="common">Asiatic rice borer moth</name>
    <dbReference type="NCBI Taxonomy" id="168631"/>
</organismHost>
<proteinExistence type="predicted"/>
<reference evidence="1 2" key="9">
    <citation type="journal article" date="1994" name="J. Gen. Virol.">
        <title>Insect iridescent virus type 6 encodes a polypeptide related to the largest subunit of eukaryotic RNA polymerase II.</title>
        <authorList>
            <person name="Schnitzler P."/>
            <person name="Sonntag K.C."/>
            <person name="Muller M."/>
            <person name="Janssen W."/>
            <person name="Bugert J.J."/>
            <person name="Koonin E.V."/>
            <person name="Darai G."/>
        </authorList>
    </citation>
    <scope>NUCLEOTIDE SEQUENCE [LARGE SCALE GENOMIC DNA]</scope>
</reference>
<reference evidence="1 2" key="5">
    <citation type="journal article" date="1992" name="Virus Genes">
        <title>Identification and mapping of origins of DNA replication within the DNA sequences of the genome of insect iridescent virus type 6.</title>
        <authorList>
            <person name="Handermann M."/>
            <person name="Schnitzler P."/>
            <person name="Rosen-Wolff A."/>
            <person name="Raab K."/>
            <person name="Sonntag K.C."/>
            <person name="Darai G."/>
        </authorList>
    </citation>
    <scope>NUCLEOTIDE SEQUENCE [LARGE SCALE GENOMIC DNA]</scope>
</reference>
<name>Q91FG1_IIV6</name>
<organismHost>
    <name type="scientific">Acheta domesticus</name>
    <name type="common">House cricket</name>
    <dbReference type="NCBI Taxonomy" id="6997"/>
</organismHost>
<reference evidence="1 2" key="11">
    <citation type="journal article" date="1994" name="Virus Genes">
        <title>Chilo iridescent virus encodes a putative helicase belonging to a distinct family within the "DEAD/H" superfamily: implications for the evolution of large DNA viruses.</title>
        <authorList>
            <person name="Sonntag K.C."/>
            <person name="Schnitzler P."/>
            <person name="Koonin E.V."/>
            <person name="Darai G."/>
        </authorList>
    </citation>
    <scope>NUCLEOTIDE SEQUENCE [LARGE SCALE GENOMIC DNA]</scope>
</reference>
<dbReference type="RefSeq" id="NP_149826.1">
    <property type="nucleotide sequence ID" value="NC_003038.1"/>
</dbReference>
<reference evidence="1 2" key="4">
    <citation type="journal article" date="1988" name="Virology">
        <title>Identification and characterization of the repetitive DNA element in the genome of insect iridescent virus type 6.</title>
        <authorList>
            <person name="Fischer M."/>
            <person name="Schnitzler P."/>
            <person name="Delius H."/>
            <person name="Darai G."/>
        </authorList>
    </citation>
    <scope>NUCLEOTIDE SEQUENCE [LARGE SCALE GENOMIC DNA]</scope>
</reference>
<accession>Q91FG1</accession>
<sequence>MLAMFKELSKNTFIQLVQLLEDILFLGTLQVKFLLDLIKVILLLML</sequence>
<organismHost>
    <name type="scientific">Spodoptera frugiperda</name>
    <name type="common">Fall armyworm</name>
    <dbReference type="NCBI Taxonomy" id="7108"/>
</organismHost>
<dbReference type="Proteomes" id="UP000001359">
    <property type="component" value="Segment"/>
</dbReference>
<evidence type="ECO:0000313" key="2">
    <source>
        <dbReference type="Proteomes" id="UP000001359"/>
    </source>
</evidence>
<reference evidence="1 2" key="12">
    <citation type="journal article" date="1997" name="Virus Genes">
        <title>The DNA sequence of Chilo iridescent virus between the genome coordinates 0.101 and 0.391; similarities in coding strategy between insect and vertebrate iridoviruses.</title>
        <authorList>
            <person name="Bahr U."/>
            <person name="Tidona C.A."/>
            <person name="Darai G."/>
        </authorList>
    </citation>
    <scope>NUCLEOTIDE SEQUENCE [LARGE SCALE GENOMIC DNA]</scope>
</reference>
<reference evidence="1 2" key="6">
    <citation type="journal article" date="1992" name="Virus Genes">
        <title>Characterization of the third origin of DNA replication of the genome of insect iridescent virus type 6.</title>
        <authorList>
            <person name="Sonntag K.C."/>
            <person name="Darai G."/>
        </authorList>
    </citation>
    <scope>NUCLEOTIDE SEQUENCE [LARGE SCALE GENOMIC DNA]</scope>
</reference>
<reference evidence="1 2" key="2">
    <citation type="journal article" date="1986" name="Med. Microbiol. Immunol.">
        <title>Insect iridescent virus type 6 induced toxic degenerative hepatitis in mice.</title>
        <authorList>
            <person name="Lorbacher de Ruiz H."/>
            <person name="Gelderblom H."/>
            <person name="Hofmann W."/>
            <person name="Darai G."/>
        </authorList>
    </citation>
    <scope>NUCLEOTIDE SEQUENCE [LARGE SCALE GENOMIC DNA]</scope>
</reference>
<reference evidence="1 2" key="8">
    <citation type="journal article" date="1994" name="Intervirology">
        <title>Identification of the primary structure and the coding capacity of the genome of insect iridescent virus type 6 between the genome coordinates 0.310 and 0.347 (7990 bp).</title>
        <authorList>
            <person name="Sonntag K.C."/>
            <person name="Schnitzler P."/>
            <person name="Janssen W."/>
            <person name="Darai G."/>
        </authorList>
    </citation>
    <scope>NUCLEOTIDE SEQUENCE [LARGE SCALE GENOMIC DNA]</scope>
</reference>
<dbReference type="GeneID" id="1733222"/>
<reference evidence="1 2" key="3">
    <citation type="journal article" date="1987" name="Virology">
        <title>Molecular cloning and physical mapping of the genome of insect iridescent virus type 6: further evidence for circular permutation of the viral genome.</title>
        <authorList>
            <person name="Schnitzler P."/>
            <person name="Soltau J.B."/>
            <person name="Fischer M."/>
            <person name="Reisner H."/>
            <person name="Scholz J."/>
            <person name="Delius H."/>
            <person name="Darai G."/>
        </authorList>
    </citation>
    <scope>NUCLEOTIDE SEQUENCE [LARGE SCALE GENOMIC DNA]</scope>
</reference>
<reference evidence="1 2" key="14">
    <citation type="journal article" date="1999" name="Virus Genes">
        <title>Identification of a gene cluster within the genome of Chilo iridescent virus encoding enzymes involved in viral DNA replication and processing.</title>
        <authorList>
            <person name="Muller K."/>
            <person name="Tidona C.A."/>
            <person name="Darai G."/>
        </authorList>
    </citation>
    <scope>NUCLEOTIDE SEQUENCE [LARGE SCALE GENOMIC DNA]</scope>
</reference>
<dbReference type="EMBL" id="AF303741">
    <property type="protein sequence ID" value="AAK82223.1"/>
    <property type="molecule type" value="Genomic_DNA"/>
</dbReference>
<organism evidence="1 2">
    <name type="scientific">Invertebrate iridescent virus 6</name>
    <name type="common">IIV-6</name>
    <name type="synonym">Chilo iridescent virus</name>
    <dbReference type="NCBI Taxonomy" id="176652"/>
    <lineage>
        <taxon>Viruses</taxon>
        <taxon>Varidnaviria</taxon>
        <taxon>Bamfordvirae</taxon>
        <taxon>Nucleocytoviricota</taxon>
        <taxon>Megaviricetes</taxon>
        <taxon>Pimascovirales</taxon>
        <taxon>Pimascovirales incertae sedis</taxon>
        <taxon>Iridoviridae</taxon>
        <taxon>Betairidovirinae</taxon>
        <taxon>Iridovirus</taxon>
        <taxon>Iridovirus chilo1</taxon>
    </lineage>
</organism>
<reference evidence="1 2" key="7">
    <citation type="journal article" date="1993" name="J. Gen. Virol.">
        <title>Identification of the gene encoding the major capsid protein of insect iridescent virus type 6 by polymerase chain reaction.</title>
        <authorList>
            <person name="Stohwasser R."/>
            <person name="Raab K."/>
            <person name="Schnitzler P."/>
            <person name="Janssen W."/>
            <person name="Darai G."/>
        </authorList>
    </citation>
    <scope>NUCLEOTIDE SEQUENCE [LARGE SCALE GENOMIC DNA]</scope>
</reference>
<reference evidence="1 2" key="10">
    <citation type="journal article" date="1994" name="Nucleic Acids Res.">
        <title>Identification of genes encoding zinc finger proteins, non-histone chromosomal HMG protein homologue, and a putative GTP phosphohydrolase in the genome of Chilo iridescent virus.</title>
        <authorList>
            <person name="Schnitzler P."/>
            <person name="Hug M."/>
            <person name="Handermann M."/>
            <person name="Janssen W."/>
            <person name="Koonin E.V."/>
            <person name="Delius H."/>
            <person name="Darai C."/>
        </authorList>
    </citation>
    <scope>NUCLEOTIDE SEQUENCE [LARGE SCALE GENOMIC DNA]</scope>
</reference>
<keyword evidence="2" id="KW-1185">Reference proteome</keyword>
<organismHost>
    <name type="scientific">Gryllus bimaculatus</name>
    <name type="common">Two-spotted cricket</name>
    <dbReference type="NCBI Taxonomy" id="6999"/>
</organismHost>
<protein>
    <submittedName>
        <fullName evidence="1">363L</fullName>
    </submittedName>
</protein>